<keyword evidence="2" id="KW-0433">Leucine-rich repeat</keyword>
<dbReference type="InterPro" id="IPR001611">
    <property type="entry name" value="Leu-rich_rpt"/>
</dbReference>
<dbReference type="InterPro" id="IPR001245">
    <property type="entry name" value="Ser-Thr/Tyr_kinase_cat_dom"/>
</dbReference>
<keyword evidence="9" id="KW-0418">Kinase</keyword>
<dbReference type="PROSITE" id="PS50011">
    <property type="entry name" value="PROTEIN_KINASE_DOM"/>
    <property type="match status" value="1"/>
</dbReference>
<dbReference type="PANTHER" id="PTHR48006:SF76">
    <property type="entry name" value="LRR RECEPTOR-LIKE KINASE"/>
    <property type="match status" value="1"/>
</dbReference>
<evidence type="ECO:0000256" key="5">
    <source>
        <dbReference type="ARBA" id="ARBA00022989"/>
    </source>
</evidence>
<dbReference type="Gene3D" id="3.30.200.20">
    <property type="entry name" value="Phosphorylase Kinase, domain 1"/>
    <property type="match status" value="1"/>
</dbReference>
<dbReference type="Pfam" id="PF13855">
    <property type="entry name" value="LRR_8"/>
    <property type="match status" value="1"/>
</dbReference>
<dbReference type="InterPro" id="IPR051824">
    <property type="entry name" value="LRR_Rcpt-Like_S/T_Kinase"/>
</dbReference>
<proteinExistence type="predicted"/>
<evidence type="ECO:0000313" key="9">
    <source>
        <dbReference type="EMBL" id="GFZ06959.1"/>
    </source>
</evidence>
<dbReference type="OrthoDB" id="676979at2759"/>
<keyword evidence="9" id="KW-0808">Transferase</keyword>
<keyword evidence="10" id="KW-1185">Reference proteome</keyword>
<dbReference type="GO" id="GO:0004672">
    <property type="term" value="F:protein kinase activity"/>
    <property type="evidence" value="ECO:0007669"/>
    <property type="project" value="InterPro"/>
</dbReference>
<keyword evidence="6" id="KW-0472">Membrane</keyword>
<evidence type="ECO:0000256" key="3">
    <source>
        <dbReference type="ARBA" id="ARBA00022692"/>
    </source>
</evidence>
<dbReference type="GO" id="GO:0016020">
    <property type="term" value="C:membrane"/>
    <property type="evidence" value="ECO:0007669"/>
    <property type="project" value="UniProtKB-SubCell"/>
</dbReference>
<dbReference type="PANTHER" id="PTHR48006">
    <property type="entry name" value="LEUCINE-RICH REPEAT-CONTAINING PROTEIN DDB_G0281931-RELATED"/>
    <property type="match status" value="1"/>
</dbReference>
<dbReference type="CDD" id="cd14066">
    <property type="entry name" value="STKc_IRAK"/>
    <property type="match status" value="1"/>
</dbReference>
<evidence type="ECO:0000256" key="4">
    <source>
        <dbReference type="ARBA" id="ARBA00022737"/>
    </source>
</evidence>
<dbReference type="Proteomes" id="UP000585474">
    <property type="component" value="Unassembled WGS sequence"/>
</dbReference>
<feature type="signal peptide" evidence="7">
    <location>
        <begin position="1"/>
        <end position="21"/>
    </location>
</feature>
<dbReference type="SUPFAM" id="SSF52058">
    <property type="entry name" value="L domain-like"/>
    <property type="match status" value="1"/>
</dbReference>
<dbReference type="AlphaFoldDB" id="A0A7J0G851"/>
<dbReference type="GO" id="GO:0005524">
    <property type="term" value="F:ATP binding"/>
    <property type="evidence" value="ECO:0007669"/>
    <property type="project" value="InterPro"/>
</dbReference>
<gene>
    <name evidence="9" type="ORF">Acr_18g0011290</name>
</gene>
<organism evidence="9 10">
    <name type="scientific">Actinidia rufa</name>
    <dbReference type="NCBI Taxonomy" id="165716"/>
    <lineage>
        <taxon>Eukaryota</taxon>
        <taxon>Viridiplantae</taxon>
        <taxon>Streptophyta</taxon>
        <taxon>Embryophyta</taxon>
        <taxon>Tracheophyta</taxon>
        <taxon>Spermatophyta</taxon>
        <taxon>Magnoliopsida</taxon>
        <taxon>eudicotyledons</taxon>
        <taxon>Gunneridae</taxon>
        <taxon>Pentapetalae</taxon>
        <taxon>asterids</taxon>
        <taxon>Ericales</taxon>
        <taxon>Actinidiaceae</taxon>
        <taxon>Actinidia</taxon>
    </lineage>
</organism>
<dbReference type="InterPro" id="IPR000719">
    <property type="entry name" value="Prot_kinase_dom"/>
</dbReference>
<comment type="subcellular location">
    <subcellularLocation>
        <location evidence="1">Membrane</location>
        <topology evidence="1">Single-pass type I membrane protein</topology>
    </subcellularLocation>
</comment>
<dbReference type="EMBL" id="BJWL01000018">
    <property type="protein sequence ID" value="GFZ06959.1"/>
    <property type="molecule type" value="Genomic_DNA"/>
</dbReference>
<evidence type="ECO:0000256" key="1">
    <source>
        <dbReference type="ARBA" id="ARBA00004479"/>
    </source>
</evidence>
<dbReference type="InterPro" id="IPR032675">
    <property type="entry name" value="LRR_dom_sf"/>
</dbReference>
<comment type="caution">
    <text evidence="9">The sequence shown here is derived from an EMBL/GenBank/DDBJ whole genome shotgun (WGS) entry which is preliminary data.</text>
</comment>
<accession>A0A7J0G851</accession>
<dbReference type="Pfam" id="PF00560">
    <property type="entry name" value="LRR_1"/>
    <property type="match status" value="3"/>
</dbReference>
<evidence type="ECO:0000256" key="2">
    <source>
        <dbReference type="ARBA" id="ARBA00022614"/>
    </source>
</evidence>
<dbReference type="Pfam" id="PF08263">
    <property type="entry name" value="LRRNT_2"/>
    <property type="match status" value="1"/>
</dbReference>
<evidence type="ECO:0000259" key="8">
    <source>
        <dbReference type="PROSITE" id="PS50011"/>
    </source>
</evidence>
<evidence type="ECO:0000256" key="6">
    <source>
        <dbReference type="ARBA" id="ARBA00023136"/>
    </source>
</evidence>
<name>A0A7J0G851_9ERIC</name>
<keyword evidence="3" id="KW-0812">Transmembrane</keyword>
<evidence type="ECO:0000256" key="7">
    <source>
        <dbReference type="SAM" id="SignalP"/>
    </source>
</evidence>
<sequence length="593" mass="64301">MGLLCWVSALLLIVAISGVRTVCGNTELRALMEIKLSLDPDNKYLSSWTSDGDPCGGTFLGVACNEHWKVANISLQGKGLAGKVSPAVAELKCLSGLYLHYNALTGEIPREISNLTELIDLYLDWNNLSGTIPLEIGNMASLQVLDLCCNQLTGFIPTNMGSLKKLSVLALQRNRLNGPIPASLGDLEMLKILNLSFNQLSGFIPARLADIAQLEGLDVRNNTLSGVVPPSTLQPNTLPGFVKIGTSCNCCWGYYSHGCIRDWRIPGFHPIPKPASPLVSLEYSNGWDPFAVSHDGIGASYEFPPGFKFNLEDVESATQYFSDGNLLGKSNFSAVYKGILKDGSVVAVKSINVTCCKSEEAEFMKGLSLLTSLRHENLVKLRGFCCSKDRGECFLIYDFASKGNLLQYLDVQDGSSYVLDWPSRVSIISGIAKGIRYLHGSEPTKPAIVHQNVSVEKVLIDGNFDPLISDSGLLKLLADDVVFSALKVSAALGYMAPEYITTGRFTQKSDVYAFGVIILQILSGKSKLSHLMRLAAESCRLEDFIDPNLGGKFFDSEAAKLTEIALACTDEHPDLRPTLEAVTEELSKCGGTS</sequence>
<dbReference type="FunFam" id="3.30.200.20:FF:000371">
    <property type="entry name" value="Protein NSP-INTERACTING KINASE 2"/>
    <property type="match status" value="1"/>
</dbReference>
<dbReference type="InterPro" id="IPR011009">
    <property type="entry name" value="Kinase-like_dom_sf"/>
</dbReference>
<feature type="domain" description="Protein kinase" evidence="8">
    <location>
        <begin position="321"/>
        <end position="593"/>
    </location>
</feature>
<keyword evidence="5" id="KW-1133">Transmembrane helix</keyword>
<dbReference type="SUPFAM" id="SSF56112">
    <property type="entry name" value="Protein kinase-like (PK-like)"/>
    <property type="match status" value="1"/>
</dbReference>
<dbReference type="InterPro" id="IPR013210">
    <property type="entry name" value="LRR_N_plant-typ"/>
</dbReference>
<keyword evidence="4" id="KW-0677">Repeat</keyword>
<reference evidence="9 10" key="1">
    <citation type="submission" date="2019-07" db="EMBL/GenBank/DDBJ databases">
        <title>De Novo Assembly of kiwifruit Actinidia rufa.</title>
        <authorList>
            <person name="Sugita-Konishi S."/>
            <person name="Sato K."/>
            <person name="Mori E."/>
            <person name="Abe Y."/>
            <person name="Kisaki G."/>
            <person name="Hamano K."/>
            <person name="Suezawa K."/>
            <person name="Otani M."/>
            <person name="Fukuda T."/>
            <person name="Manabe T."/>
            <person name="Gomi K."/>
            <person name="Tabuchi M."/>
            <person name="Akimitsu K."/>
            <person name="Kataoka I."/>
        </authorList>
    </citation>
    <scope>NUCLEOTIDE SEQUENCE [LARGE SCALE GENOMIC DNA]</scope>
    <source>
        <strain evidence="10">cv. Fuchu</strain>
    </source>
</reference>
<dbReference type="Gene3D" id="1.10.510.10">
    <property type="entry name" value="Transferase(Phosphotransferase) domain 1"/>
    <property type="match status" value="1"/>
</dbReference>
<dbReference type="Pfam" id="PF07714">
    <property type="entry name" value="PK_Tyr_Ser-Thr"/>
    <property type="match status" value="1"/>
</dbReference>
<evidence type="ECO:0000313" key="10">
    <source>
        <dbReference type="Proteomes" id="UP000585474"/>
    </source>
</evidence>
<dbReference type="FunFam" id="3.80.10.10:FF:000379">
    <property type="entry name" value="Protein NSP-INTERACTING KINASE 2"/>
    <property type="match status" value="1"/>
</dbReference>
<feature type="chain" id="PRO_5029542915" evidence="7">
    <location>
        <begin position="22"/>
        <end position="593"/>
    </location>
</feature>
<dbReference type="Gene3D" id="3.80.10.10">
    <property type="entry name" value="Ribonuclease Inhibitor"/>
    <property type="match status" value="2"/>
</dbReference>
<keyword evidence="7" id="KW-0732">Signal</keyword>
<protein>
    <submittedName>
        <fullName evidence="9">Leucine-rich repeat protein kinase family protein</fullName>
    </submittedName>
</protein>